<feature type="compositionally biased region" description="Basic and acidic residues" evidence="1">
    <location>
        <begin position="1"/>
        <end position="13"/>
    </location>
</feature>
<dbReference type="GeneID" id="102802885"/>
<dbReference type="Proteomes" id="UP000694865">
    <property type="component" value="Unplaced"/>
</dbReference>
<evidence type="ECO:0000313" key="2">
    <source>
        <dbReference type="Proteomes" id="UP000694865"/>
    </source>
</evidence>
<protein>
    <submittedName>
        <fullName evidence="3">Protein SSUH2 homolog</fullName>
    </submittedName>
</protein>
<sequence>MDRSRRYQDREVQCRVTDSPSAMAALHQKQHHREEGDKTPPAKHYLSLKWAPPKLTVDAPGWDGDIPSDDLDQDDVPGQPLLPCATPDISLFHTPAGYENTTHGRPSIVPPPDDHDGIHQEQDHEFVEVTGVSETEARDLLLNYVSQQCCYGKAAAKNMHIMTIQESHSLYYKLETFAEGRTTSWTYEIYLGQKVEGPLSGKSPLPWEVSVKPDNMFENQVKRVEVPYTACVKSCYVCNATGYNRCYKCLGRGRIRCKFCGGSVHVQHKDIFTRQFCSGCSGTGRIRCRTCHGDGRIPCQICDGYRQLKWFIELCVQFTNHTGEHFVDSTSIPHDLMRQAKGQIALQNGGKRVKPIDSYPNTEICEGSKKLYNIQVNETVNEKILQQKHTLHVVPVAEILYAWNGKIYKFFVYGHDHKIFVPEYPVKCCWGCMIL</sequence>
<proteinExistence type="predicted"/>
<dbReference type="PANTHER" id="PTHR48465">
    <property type="entry name" value="PROTEIN SSUH2 HOMOLOG"/>
    <property type="match status" value="1"/>
</dbReference>
<name>A0ABM0N0F8_SACKO</name>
<keyword evidence="2" id="KW-1185">Reference proteome</keyword>
<dbReference type="PANTHER" id="PTHR48465:SF1">
    <property type="entry name" value="PROTEIN SSUH2 HOMOLOG"/>
    <property type="match status" value="1"/>
</dbReference>
<reference evidence="3" key="1">
    <citation type="submission" date="2025-08" db="UniProtKB">
        <authorList>
            <consortium name="RefSeq"/>
        </authorList>
    </citation>
    <scope>IDENTIFICATION</scope>
    <source>
        <tissue evidence="3">Testes</tissue>
    </source>
</reference>
<feature type="region of interest" description="Disordered" evidence="1">
    <location>
        <begin position="1"/>
        <end position="44"/>
    </location>
</feature>
<evidence type="ECO:0000313" key="3">
    <source>
        <dbReference type="RefSeq" id="XP_006825749.1"/>
    </source>
</evidence>
<evidence type="ECO:0000256" key="1">
    <source>
        <dbReference type="SAM" id="MobiDB-lite"/>
    </source>
</evidence>
<accession>A0ABM0N0F8</accession>
<dbReference type="RefSeq" id="XP_006825749.1">
    <property type="nucleotide sequence ID" value="XM_006825686.1"/>
</dbReference>
<organism evidence="2 3">
    <name type="scientific">Saccoglossus kowalevskii</name>
    <name type="common">Acorn worm</name>
    <dbReference type="NCBI Taxonomy" id="10224"/>
    <lineage>
        <taxon>Eukaryota</taxon>
        <taxon>Metazoa</taxon>
        <taxon>Hemichordata</taxon>
        <taxon>Enteropneusta</taxon>
        <taxon>Harrimaniidae</taxon>
        <taxon>Saccoglossus</taxon>
    </lineage>
</organism>
<gene>
    <name evidence="3" type="primary">LOC102802885</name>
</gene>
<dbReference type="InterPro" id="IPR052789">
    <property type="entry name" value="SSUH2_homolog"/>
</dbReference>